<feature type="transmembrane region" description="Helical" evidence="11">
    <location>
        <begin position="406"/>
        <end position="425"/>
    </location>
</feature>
<reference evidence="13" key="1">
    <citation type="submission" date="2022-09" db="EMBL/GenBank/DDBJ databases">
        <title>Eubacterium sp. LFL-14 isolated from human feces.</title>
        <authorList>
            <person name="Liu F."/>
        </authorList>
    </citation>
    <scope>NUCLEOTIDE SEQUENCE</scope>
    <source>
        <strain evidence="13">LFL-14</strain>
    </source>
</reference>
<feature type="transmembrane region" description="Helical" evidence="11">
    <location>
        <begin position="7"/>
        <end position="28"/>
    </location>
</feature>
<keyword evidence="9 11" id="KW-0482">Metalloprotease</keyword>
<dbReference type="PROSITE" id="PS50106">
    <property type="entry name" value="PDZ"/>
    <property type="match status" value="1"/>
</dbReference>
<evidence type="ECO:0000256" key="8">
    <source>
        <dbReference type="ARBA" id="ARBA00022989"/>
    </source>
</evidence>
<gene>
    <name evidence="13" type="primary">rseP</name>
    <name evidence="13" type="ORF">N5B56_02265</name>
</gene>
<keyword evidence="7 11" id="KW-0862">Zinc</keyword>
<keyword evidence="4" id="KW-0645">Protease</keyword>
<dbReference type="Gene3D" id="2.30.42.10">
    <property type="match status" value="2"/>
</dbReference>
<dbReference type="Pfam" id="PF02163">
    <property type="entry name" value="Peptidase_M50"/>
    <property type="match status" value="1"/>
</dbReference>
<evidence type="ECO:0000256" key="3">
    <source>
        <dbReference type="ARBA" id="ARBA00007931"/>
    </source>
</evidence>
<keyword evidence="10 11" id="KW-0472">Membrane</keyword>
<evidence type="ECO:0000256" key="4">
    <source>
        <dbReference type="ARBA" id="ARBA00022670"/>
    </source>
</evidence>
<dbReference type="SUPFAM" id="SSF50156">
    <property type="entry name" value="PDZ domain-like"/>
    <property type="match status" value="2"/>
</dbReference>
<evidence type="ECO:0000256" key="7">
    <source>
        <dbReference type="ARBA" id="ARBA00022833"/>
    </source>
</evidence>
<evidence type="ECO:0000256" key="10">
    <source>
        <dbReference type="ARBA" id="ARBA00023136"/>
    </source>
</evidence>
<comment type="caution">
    <text evidence="13">The sequence shown here is derived from an EMBL/GenBank/DDBJ whole genome shotgun (WGS) entry which is preliminary data.</text>
</comment>
<evidence type="ECO:0000256" key="1">
    <source>
        <dbReference type="ARBA" id="ARBA00001947"/>
    </source>
</evidence>
<dbReference type="PANTHER" id="PTHR42837">
    <property type="entry name" value="REGULATOR OF SIGMA-E PROTEASE RSEP"/>
    <property type="match status" value="1"/>
</dbReference>
<evidence type="ECO:0000256" key="9">
    <source>
        <dbReference type="ARBA" id="ARBA00023049"/>
    </source>
</evidence>
<protein>
    <recommendedName>
        <fullName evidence="11">Zinc metalloprotease</fullName>
        <ecNumber evidence="11">3.4.24.-</ecNumber>
    </recommendedName>
</protein>
<dbReference type="GO" id="GO:0008237">
    <property type="term" value="F:metallopeptidase activity"/>
    <property type="evidence" value="ECO:0007669"/>
    <property type="project" value="UniProtKB-KW"/>
</dbReference>
<dbReference type="NCBIfam" id="TIGR00054">
    <property type="entry name" value="RIP metalloprotease RseP"/>
    <property type="match status" value="1"/>
</dbReference>
<dbReference type="CDD" id="cd23081">
    <property type="entry name" value="cpPDZ_EcRseP-like"/>
    <property type="match status" value="1"/>
</dbReference>
<dbReference type="RefSeq" id="WP_022088466.1">
    <property type="nucleotide sequence ID" value="NZ_JAODBU010000002.1"/>
</dbReference>
<dbReference type="PANTHER" id="PTHR42837:SF2">
    <property type="entry name" value="MEMBRANE METALLOPROTEASE ARASP2, CHLOROPLASTIC-RELATED"/>
    <property type="match status" value="1"/>
</dbReference>
<feature type="domain" description="PDZ" evidence="12">
    <location>
        <begin position="184"/>
        <end position="240"/>
    </location>
</feature>
<keyword evidence="8 11" id="KW-1133">Transmembrane helix</keyword>
<comment type="cofactor">
    <cofactor evidence="1 11">
        <name>Zn(2+)</name>
        <dbReference type="ChEBI" id="CHEBI:29105"/>
    </cofactor>
</comment>
<name>A0ABT2M0X4_9FIRM</name>
<accession>A0ABT2M0X4</accession>
<proteinExistence type="inferred from homology"/>
<dbReference type="Pfam" id="PF17820">
    <property type="entry name" value="PDZ_6"/>
    <property type="match status" value="2"/>
</dbReference>
<comment type="similarity">
    <text evidence="3 11">Belongs to the peptidase M50B family.</text>
</comment>
<evidence type="ECO:0000256" key="11">
    <source>
        <dbReference type="RuleBase" id="RU362031"/>
    </source>
</evidence>
<dbReference type="SMART" id="SM00228">
    <property type="entry name" value="PDZ"/>
    <property type="match status" value="2"/>
</dbReference>
<sequence length="432" mass="47031">MSNIISIIIALIIFSVLVLIHEFGHFIVAKKNGIVVNEFSIGMGPRICSFEKGGTKYSIKCLPFGGSCAMLGEDEDTVVEGSFNSKSVWARMAVVFAGPFFNFILAFVLSVIVIAAIGTDKSYVTAVDKSSPAYEAGLRKGDIITKYNGTGVSIGRELYLEDFVNPLGSDNVKLTFIRDGKKQKISYKPEEVKKYMVGMSYNSGDTEATIGNVTAGSAMDEAGAQPGDVVVAVDGTEIKSGDELQKYIEENPFGDNTVTITVNRNGKTKELKMTPQYQTVYSKGFEYNLARKRMSFGRTLKYSFVEVKYQINTVLKSLKMLVTGKVSANEVSGPVGIVSAIGDTYKASKSEGAYRALLSLINMAIMLSANLGVMNLLPLPALDGGRLVFCIIEVIKGKPVSRDKEGMVHFIGFALLMVLMLFLIFNDVRKLL</sequence>
<dbReference type="InterPro" id="IPR008915">
    <property type="entry name" value="Peptidase_M50"/>
</dbReference>
<dbReference type="InterPro" id="IPR001478">
    <property type="entry name" value="PDZ"/>
</dbReference>
<evidence type="ECO:0000256" key="6">
    <source>
        <dbReference type="ARBA" id="ARBA00022801"/>
    </source>
</evidence>
<evidence type="ECO:0000313" key="14">
    <source>
        <dbReference type="Proteomes" id="UP001431199"/>
    </source>
</evidence>
<dbReference type="InterPro" id="IPR036034">
    <property type="entry name" value="PDZ_sf"/>
</dbReference>
<organism evidence="13 14">
    <name type="scientific">Eubacterium album</name>
    <dbReference type="NCBI Taxonomy" id="2978477"/>
    <lineage>
        <taxon>Bacteria</taxon>
        <taxon>Bacillati</taxon>
        <taxon>Bacillota</taxon>
        <taxon>Clostridia</taxon>
        <taxon>Eubacteriales</taxon>
        <taxon>Eubacteriaceae</taxon>
        <taxon>Eubacterium</taxon>
    </lineage>
</organism>
<dbReference type="InterPro" id="IPR041489">
    <property type="entry name" value="PDZ_6"/>
</dbReference>
<dbReference type="Proteomes" id="UP001431199">
    <property type="component" value="Unassembled WGS sequence"/>
</dbReference>
<dbReference type="EC" id="3.4.24.-" evidence="11"/>
<keyword evidence="5 11" id="KW-0812">Transmembrane</keyword>
<comment type="subcellular location">
    <subcellularLocation>
        <location evidence="2">Membrane</location>
        <topology evidence="2">Multi-pass membrane protein</topology>
    </subcellularLocation>
</comment>
<feature type="transmembrane region" description="Helical" evidence="11">
    <location>
        <begin position="92"/>
        <end position="117"/>
    </location>
</feature>
<evidence type="ECO:0000313" key="13">
    <source>
        <dbReference type="EMBL" id="MCT7397913.1"/>
    </source>
</evidence>
<evidence type="ECO:0000256" key="2">
    <source>
        <dbReference type="ARBA" id="ARBA00004141"/>
    </source>
</evidence>
<feature type="transmembrane region" description="Helical" evidence="11">
    <location>
        <begin position="356"/>
        <end position="377"/>
    </location>
</feature>
<evidence type="ECO:0000256" key="5">
    <source>
        <dbReference type="ARBA" id="ARBA00022692"/>
    </source>
</evidence>
<keyword evidence="11" id="KW-0479">Metal-binding</keyword>
<dbReference type="InterPro" id="IPR004387">
    <property type="entry name" value="Pept_M50_Zn"/>
</dbReference>
<evidence type="ECO:0000259" key="12">
    <source>
        <dbReference type="PROSITE" id="PS50106"/>
    </source>
</evidence>
<dbReference type="CDD" id="cd06163">
    <property type="entry name" value="S2P-M50_PDZ_RseP-like"/>
    <property type="match status" value="2"/>
</dbReference>
<keyword evidence="14" id="KW-1185">Reference proteome</keyword>
<keyword evidence="6 11" id="KW-0378">Hydrolase</keyword>
<dbReference type="EMBL" id="JAODBU010000002">
    <property type="protein sequence ID" value="MCT7397913.1"/>
    <property type="molecule type" value="Genomic_DNA"/>
</dbReference>